<feature type="compositionally biased region" description="Polar residues" evidence="1">
    <location>
        <begin position="20"/>
        <end position="30"/>
    </location>
</feature>
<proteinExistence type="predicted"/>
<name>A0A8S2X2L6_9BILA</name>
<accession>A0A8S2X2L6</accession>
<feature type="region of interest" description="Disordered" evidence="1">
    <location>
        <begin position="1"/>
        <end position="30"/>
    </location>
</feature>
<evidence type="ECO:0000256" key="1">
    <source>
        <dbReference type="SAM" id="MobiDB-lite"/>
    </source>
</evidence>
<comment type="caution">
    <text evidence="2">The sequence shown here is derived from an EMBL/GenBank/DDBJ whole genome shotgun (WGS) entry which is preliminary data.</text>
</comment>
<feature type="non-terminal residue" evidence="2">
    <location>
        <position position="1"/>
    </location>
</feature>
<sequence>PIRAIKSSGDDEPPAMNVAPATSSSRFNAY</sequence>
<dbReference type="Proteomes" id="UP000676336">
    <property type="component" value="Unassembled WGS sequence"/>
</dbReference>
<dbReference type="AlphaFoldDB" id="A0A8S2X2L6"/>
<evidence type="ECO:0000313" key="2">
    <source>
        <dbReference type="EMBL" id="CAF4475137.1"/>
    </source>
</evidence>
<organism evidence="2 3">
    <name type="scientific">Rotaria magnacalcarata</name>
    <dbReference type="NCBI Taxonomy" id="392030"/>
    <lineage>
        <taxon>Eukaryota</taxon>
        <taxon>Metazoa</taxon>
        <taxon>Spiralia</taxon>
        <taxon>Gnathifera</taxon>
        <taxon>Rotifera</taxon>
        <taxon>Eurotatoria</taxon>
        <taxon>Bdelloidea</taxon>
        <taxon>Philodinida</taxon>
        <taxon>Philodinidae</taxon>
        <taxon>Rotaria</taxon>
    </lineage>
</organism>
<evidence type="ECO:0000313" key="3">
    <source>
        <dbReference type="Proteomes" id="UP000676336"/>
    </source>
</evidence>
<dbReference type="EMBL" id="CAJOBI010075200">
    <property type="protein sequence ID" value="CAF4475137.1"/>
    <property type="molecule type" value="Genomic_DNA"/>
</dbReference>
<reference evidence="2" key="1">
    <citation type="submission" date="2021-02" db="EMBL/GenBank/DDBJ databases">
        <authorList>
            <person name="Nowell W R."/>
        </authorList>
    </citation>
    <scope>NUCLEOTIDE SEQUENCE</scope>
</reference>
<gene>
    <name evidence="2" type="ORF">SMN809_LOCUS33778</name>
</gene>
<protein>
    <submittedName>
        <fullName evidence="2">Uncharacterized protein</fullName>
    </submittedName>
</protein>